<name>A0A9P0QWI8_9ASCO</name>
<sequence length="462" mass="50777">MKLELDNQKESTDYEEGRELEHSSSNTPVLEFREPEPIELENAILPLTRKERRINLLHCCIISLTGLPLGWDVGTTGHIVSSKVFSDIFLNSATSVIVVGTIVSILNLGCIVGAMTIGRRANSIGMKLSIWISSLVYMLGTGIEFLSFNLKTSWWIYALGRLLCGVFIGVLGVVGPTYIGNIVKVPNAKRKCISWHQISCCFGIVLGNVMILAFREKSQLLNIIGSTKSLICLLVSAIVIVVPESKSKRRTIRDGEVSEHKNVEIFQAKFMISTVWKTFPSKHLVDNLKCCSIMVLQQLSGINFFFYYVGIIFTGISPMIPTILLGVINFATSFVSGSIFEKIGTRRSLFIGSIGMSICMILFATVGLFGVKHKLDFEGFLVVVVGTYVILFATSWGPGSSVMVNEISVTSESMAIAICSNWSANFVVAISTPVLSSKITFGLGYIFAFFLLVSAALVDFWY</sequence>
<comment type="caution">
    <text evidence="10">The sequence shown here is derived from an EMBL/GenBank/DDBJ whole genome shotgun (WGS) entry which is preliminary data.</text>
</comment>
<dbReference type="OrthoDB" id="5399138at2759"/>
<dbReference type="PRINTS" id="PR00171">
    <property type="entry name" value="SUGRTRNSPORT"/>
</dbReference>
<feature type="transmembrane region" description="Helical" evidence="8">
    <location>
        <begin position="220"/>
        <end position="243"/>
    </location>
</feature>
<dbReference type="InterPro" id="IPR036259">
    <property type="entry name" value="MFS_trans_sf"/>
</dbReference>
<feature type="transmembrane region" description="Helical" evidence="8">
    <location>
        <begin position="377"/>
        <end position="394"/>
    </location>
</feature>
<feature type="transmembrane region" description="Helical" evidence="8">
    <location>
        <begin position="93"/>
        <end position="116"/>
    </location>
</feature>
<dbReference type="Gene3D" id="1.20.1250.20">
    <property type="entry name" value="MFS general substrate transporter like domains"/>
    <property type="match status" value="2"/>
</dbReference>
<keyword evidence="3" id="KW-0813">Transport</keyword>
<accession>A0A9P0QWI8</accession>
<feature type="transmembrane region" description="Helical" evidence="8">
    <location>
        <begin position="195"/>
        <end position="214"/>
    </location>
</feature>
<dbReference type="InterPro" id="IPR005828">
    <property type="entry name" value="MFS_sugar_transport-like"/>
</dbReference>
<keyword evidence="11" id="KW-1185">Reference proteome</keyword>
<dbReference type="SUPFAM" id="SSF103473">
    <property type="entry name" value="MFS general substrate transporter"/>
    <property type="match status" value="1"/>
</dbReference>
<feature type="transmembrane region" description="Helical" evidence="8">
    <location>
        <begin position="54"/>
        <end position="73"/>
    </location>
</feature>
<comment type="similarity">
    <text evidence="2">Belongs to the major facilitator superfamily. Sugar transporter (TC 2.A.1.1) family.</text>
</comment>
<dbReference type="AlphaFoldDB" id="A0A9P0QWI8"/>
<comment type="subcellular location">
    <subcellularLocation>
        <location evidence="1">Membrane</location>
        <topology evidence="1">Multi-pass membrane protein</topology>
    </subcellularLocation>
</comment>
<feature type="transmembrane region" description="Helical" evidence="8">
    <location>
        <begin position="154"/>
        <end position="174"/>
    </location>
</feature>
<reference evidence="10" key="1">
    <citation type="submission" date="2022-03" db="EMBL/GenBank/DDBJ databases">
        <authorList>
            <person name="Legras J.-L."/>
            <person name="Devillers H."/>
            <person name="Grondin C."/>
        </authorList>
    </citation>
    <scope>NUCLEOTIDE SEQUENCE</scope>
    <source>
        <strain evidence="10">CLIB 1423</strain>
    </source>
</reference>
<organism evidence="10 11">
    <name type="scientific">[Candida] railenensis</name>
    <dbReference type="NCBI Taxonomy" id="45579"/>
    <lineage>
        <taxon>Eukaryota</taxon>
        <taxon>Fungi</taxon>
        <taxon>Dikarya</taxon>
        <taxon>Ascomycota</taxon>
        <taxon>Saccharomycotina</taxon>
        <taxon>Pichiomycetes</taxon>
        <taxon>Debaryomycetaceae</taxon>
        <taxon>Kurtzmaniella</taxon>
    </lineage>
</organism>
<evidence type="ECO:0000256" key="7">
    <source>
        <dbReference type="SAM" id="MobiDB-lite"/>
    </source>
</evidence>
<protein>
    <submittedName>
        <fullName evidence="10">High-affinity glucose transporter Hxt2p</fullName>
    </submittedName>
</protein>
<evidence type="ECO:0000256" key="3">
    <source>
        <dbReference type="ARBA" id="ARBA00022448"/>
    </source>
</evidence>
<feature type="transmembrane region" description="Helical" evidence="8">
    <location>
        <begin position="128"/>
        <end position="148"/>
    </location>
</feature>
<gene>
    <name evidence="10" type="ORF">CLIB1423_30S00408</name>
</gene>
<dbReference type="PROSITE" id="PS50850">
    <property type="entry name" value="MFS"/>
    <property type="match status" value="1"/>
</dbReference>
<evidence type="ECO:0000256" key="8">
    <source>
        <dbReference type="SAM" id="Phobius"/>
    </source>
</evidence>
<dbReference type="EMBL" id="CAKXYY010000030">
    <property type="protein sequence ID" value="CAH2355638.1"/>
    <property type="molecule type" value="Genomic_DNA"/>
</dbReference>
<proteinExistence type="inferred from homology"/>
<keyword evidence="6 8" id="KW-0472">Membrane</keyword>
<dbReference type="GO" id="GO:0005351">
    <property type="term" value="F:carbohydrate:proton symporter activity"/>
    <property type="evidence" value="ECO:0007669"/>
    <property type="project" value="TreeGrafter"/>
</dbReference>
<evidence type="ECO:0000256" key="6">
    <source>
        <dbReference type="ARBA" id="ARBA00023136"/>
    </source>
</evidence>
<dbReference type="Proteomes" id="UP000837801">
    <property type="component" value="Unassembled WGS sequence"/>
</dbReference>
<evidence type="ECO:0000256" key="2">
    <source>
        <dbReference type="ARBA" id="ARBA00010992"/>
    </source>
</evidence>
<evidence type="ECO:0000256" key="1">
    <source>
        <dbReference type="ARBA" id="ARBA00004141"/>
    </source>
</evidence>
<evidence type="ECO:0000256" key="5">
    <source>
        <dbReference type="ARBA" id="ARBA00022989"/>
    </source>
</evidence>
<evidence type="ECO:0000256" key="4">
    <source>
        <dbReference type="ARBA" id="ARBA00022692"/>
    </source>
</evidence>
<feature type="transmembrane region" description="Helical" evidence="8">
    <location>
        <begin position="414"/>
        <end position="435"/>
    </location>
</feature>
<evidence type="ECO:0000313" key="10">
    <source>
        <dbReference type="EMBL" id="CAH2355638.1"/>
    </source>
</evidence>
<dbReference type="PANTHER" id="PTHR48022">
    <property type="entry name" value="PLASTIDIC GLUCOSE TRANSPORTER 4"/>
    <property type="match status" value="1"/>
</dbReference>
<keyword evidence="5 8" id="KW-1133">Transmembrane helix</keyword>
<keyword evidence="4 8" id="KW-0812">Transmembrane</keyword>
<feature type="region of interest" description="Disordered" evidence="7">
    <location>
        <begin position="1"/>
        <end position="28"/>
    </location>
</feature>
<feature type="transmembrane region" description="Helical" evidence="8">
    <location>
        <begin position="442"/>
        <end position="461"/>
    </location>
</feature>
<feature type="compositionally biased region" description="Basic and acidic residues" evidence="7">
    <location>
        <begin position="1"/>
        <end position="22"/>
    </location>
</feature>
<dbReference type="Pfam" id="PF00083">
    <property type="entry name" value="Sugar_tr"/>
    <property type="match status" value="1"/>
</dbReference>
<dbReference type="InterPro" id="IPR020846">
    <property type="entry name" value="MFS_dom"/>
</dbReference>
<keyword evidence="10" id="KW-0762">Sugar transport</keyword>
<evidence type="ECO:0000313" key="11">
    <source>
        <dbReference type="Proteomes" id="UP000837801"/>
    </source>
</evidence>
<evidence type="ECO:0000259" key="9">
    <source>
        <dbReference type="PROSITE" id="PS50850"/>
    </source>
</evidence>
<dbReference type="InterPro" id="IPR050360">
    <property type="entry name" value="MFS_Sugar_Transporters"/>
</dbReference>
<feature type="transmembrane region" description="Helical" evidence="8">
    <location>
        <begin position="348"/>
        <end position="370"/>
    </location>
</feature>
<dbReference type="InterPro" id="IPR003663">
    <property type="entry name" value="Sugar/inositol_transpt"/>
</dbReference>
<dbReference type="PANTHER" id="PTHR48022:SF50">
    <property type="entry name" value="HEXOSE TRANSPORTER HXT14"/>
    <property type="match status" value="1"/>
</dbReference>
<feature type="transmembrane region" description="Helical" evidence="8">
    <location>
        <begin position="304"/>
        <end position="328"/>
    </location>
</feature>
<feature type="domain" description="Major facilitator superfamily (MFS) profile" evidence="9">
    <location>
        <begin position="58"/>
        <end position="462"/>
    </location>
</feature>
<dbReference type="GO" id="GO:0005886">
    <property type="term" value="C:plasma membrane"/>
    <property type="evidence" value="ECO:0007669"/>
    <property type="project" value="TreeGrafter"/>
</dbReference>